<protein>
    <recommendedName>
        <fullName evidence="3">IDEAL domain-containing protein</fullName>
    </recommendedName>
</protein>
<keyword evidence="2" id="KW-1185">Reference proteome</keyword>
<evidence type="ECO:0008006" key="3">
    <source>
        <dbReference type="Google" id="ProtNLM"/>
    </source>
</evidence>
<proteinExistence type="predicted"/>
<sequence length="122" mass="14140">MNKVEFKQYFDIGYKEMIFTANSGETIIAIKSNYSVPSSMVTSCIIHVNGKRFEEKRWGFFFTDLVEIESSVRANVYIELEKYGIDPEDFDEESFIQHLIDEATEKIQESNVCTALNEMEVV</sequence>
<evidence type="ECO:0000313" key="1">
    <source>
        <dbReference type="EMBL" id="MEI4769168.1"/>
    </source>
</evidence>
<organism evidence="1 2">
    <name type="scientific">Psychrobacillus mangrovi</name>
    <dbReference type="NCBI Taxonomy" id="3117745"/>
    <lineage>
        <taxon>Bacteria</taxon>
        <taxon>Bacillati</taxon>
        <taxon>Bacillota</taxon>
        <taxon>Bacilli</taxon>
        <taxon>Bacillales</taxon>
        <taxon>Bacillaceae</taxon>
        <taxon>Psychrobacillus</taxon>
    </lineage>
</organism>
<gene>
    <name evidence="1" type="ORF">WAX74_05760</name>
</gene>
<dbReference type="EMBL" id="JBAWSY010000002">
    <property type="protein sequence ID" value="MEI4769168.1"/>
    <property type="molecule type" value="Genomic_DNA"/>
</dbReference>
<comment type="caution">
    <text evidence="1">The sequence shown here is derived from an EMBL/GenBank/DDBJ whole genome shotgun (WGS) entry which is preliminary data.</text>
</comment>
<dbReference type="Proteomes" id="UP001364890">
    <property type="component" value="Unassembled WGS sequence"/>
</dbReference>
<evidence type="ECO:0000313" key="2">
    <source>
        <dbReference type="Proteomes" id="UP001364890"/>
    </source>
</evidence>
<dbReference type="RefSeq" id="WP_336496710.1">
    <property type="nucleotide sequence ID" value="NZ_JBAWSY010000002.1"/>
</dbReference>
<accession>A0ABU8F2C2</accession>
<reference evidence="1 2" key="1">
    <citation type="submission" date="2024-01" db="EMBL/GenBank/DDBJ databases">
        <title>Seven novel Bacillus-like species.</title>
        <authorList>
            <person name="Liu G."/>
        </authorList>
    </citation>
    <scope>NUCLEOTIDE SEQUENCE [LARGE SCALE GENOMIC DNA]</scope>
    <source>
        <strain evidence="1 2">FJAT-51614</strain>
    </source>
</reference>
<name>A0ABU8F2C2_9BACI</name>